<dbReference type="AlphaFoldDB" id="A0AAN9KR25"/>
<protein>
    <submittedName>
        <fullName evidence="1">Uncharacterized protein</fullName>
    </submittedName>
</protein>
<gene>
    <name evidence="1" type="ORF">VNO77_30410</name>
</gene>
<keyword evidence="2" id="KW-1185">Reference proteome</keyword>
<dbReference type="Proteomes" id="UP001367508">
    <property type="component" value="Unassembled WGS sequence"/>
</dbReference>
<evidence type="ECO:0000313" key="2">
    <source>
        <dbReference type="Proteomes" id="UP001367508"/>
    </source>
</evidence>
<name>A0AAN9KR25_CANGL</name>
<accession>A0AAN9KR25</accession>
<evidence type="ECO:0000313" key="1">
    <source>
        <dbReference type="EMBL" id="KAK7320698.1"/>
    </source>
</evidence>
<organism evidence="1 2">
    <name type="scientific">Canavalia gladiata</name>
    <name type="common">Sword bean</name>
    <name type="synonym">Dolichos gladiatus</name>
    <dbReference type="NCBI Taxonomy" id="3824"/>
    <lineage>
        <taxon>Eukaryota</taxon>
        <taxon>Viridiplantae</taxon>
        <taxon>Streptophyta</taxon>
        <taxon>Embryophyta</taxon>
        <taxon>Tracheophyta</taxon>
        <taxon>Spermatophyta</taxon>
        <taxon>Magnoliopsida</taxon>
        <taxon>eudicotyledons</taxon>
        <taxon>Gunneridae</taxon>
        <taxon>Pentapetalae</taxon>
        <taxon>rosids</taxon>
        <taxon>fabids</taxon>
        <taxon>Fabales</taxon>
        <taxon>Fabaceae</taxon>
        <taxon>Papilionoideae</taxon>
        <taxon>50 kb inversion clade</taxon>
        <taxon>NPAAA clade</taxon>
        <taxon>indigoferoid/millettioid clade</taxon>
        <taxon>Phaseoleae</taxon>
        <taxon>Canavalia</taxon>
    </lineage>
</organism>
<sequence>MLREKFQREKLDPLGCVVSYSWSPYLCIMTKEKMGRWVLLLSFCGEVMERMKAGKNEGERNGAKPPFGVFLKMNLKKIRVCIW</sequence>
<proteinExistence type="predicted"/>
<comment type="caution">
    <text evidence="1">The sequence shown here is derived from an EMBL/GenBank/DDBJ whole genome shotgun (WGS) entry which is preliminary data.</text>
</comment>
<dbReference type="EMBL" id="JAYMYQ010000007">
    <property type="protein sequence ID" value="KAK7320698.1"/>
    <property type="molecule type" value="Genomic_DNA"/>
</dbReference>
<reference evidence="1 2" key="1">
    <citation type="submission" date="2024-01" db="EMBL/GenBank/DDBJ databases">
        <title>The genomes of 5 underutilized Papilionoideae crops provide insights into root nodulation and disease resistanc.</title>
        <authorList>
            <person name="Jiang F."/>
        </authorList>
    </citation>
    <scope>NUCLEOTIDE SEQUENCE [LARGE SCALE GENOMIC DNA]</scope>
    <source>
        <strain evidence="1">LVBAO_FW01</strain>
        <tissue evidence="1">Leaves</tissue>
    </source>
</reference>